<dbReference type="PANTHER" id="PTHR43434">
    <property type="entry name" value="PHOSPHOGLYCOLATE PHOSPHATASE"/>
    <property type="match status" value="1"/>
</dbReference>
<dbReference type="Gene3D" id="3.40.50.1000">
    <property type="entry name" value="HAD superfamily/HAD-like"/>
    <property type="match status" value="1"/>
</dbReference>
<dbReference type="PRINTS" id="PR00413">
    <property type="entry name" value="HADHALOGNASE"/>
</dbReference>
<sequence>MTRAVVLDLDGTLVDSAPDIARALTSALTAHGLPGIDADRVRGLLGGGAAELVRGALDAVGGDPALAGPVLAAYSSAYRAEPAAATTVHADAREALQALRDKGIRVGVCTNKRTGLSHDVLAATGLAPLVDVVVGIDAVPAGKPDPGHLAAALTALDVAPADALYVGDTGIDALTAQRAGVPYRHVSWGHPLPGVTTIDTFGALAEGLADKEFHATEQ</sequence>
<dbReference type="RefSeq" id="WP_123687438.1">
    <property type="nucleotide sequence ID" value="NZ_CBDRCU010000020.1"/>
</dbReference>
<gene>
    <name evidence="1" type="ORF">EDD35_7786</name>
</gene>
<dbReference type="EMBL" id="RKHY01000002">
    <property type="protein sequence ID" value="ROS32044.1"/>
    <property type="molecule type" value="Genomic_DNA"/>
</dbReference>
<evidence type="ECO:0000313" key="2">
    <source>
        <dbReference type="Proteomes" id="UP000274843"/>
    </source>
</evidence>
<dbReference type="NCBIfam" id="TIGR01549">
    <property type="entry name" value="HAD-SF-IA-v1"/>
    <property type="match status" value="1"/>
</dbReference>
<dbReference type="InterPro" id="IPR023214">
    <property type="entry name" value="HAD_sf"/>
</dbReference>
<proteinExistence type="predicted"/>
<dbReference type="GO" id="GO:0008967">
    <property type="term" value="F:phosphoglycolate phosphatase activity"/>
    <property type="evidence" value="ECO:0007669"/>
    <property type="project" value="TreeGrafter"/>
</dbReference>
<dbReference type="Gene3D" id="1.10.150.240">
    <property type="entry name" value="Putative phosphatase, domain 2"/>
    <property type="match status" value="1"/>
</dbReference>
<dbReference type="SFLD" id="SFLDS00003">
    <property type="entry name" value="Haloacid_Dehalogenase"/>
    <property type="match status" value="1"/>
</dbReference>
<dbReference type="GO" id="GO:0006281">
    <property type="term" value="P:DNA repair"/>
    <property type="evidence" value="ECO:0007669"/>
    <property type="project" value="TreeGrafter"/>
</dbReference>
<dbReference type="InterPro" id="IPR006439">
    <property type="entry name" value="HAD-SF_hydro_IA"/>
</dbReference>
<comment type="caution">
    <text evidence="1">The sequence shown here is derived from an EMBL/GenBank/DDBJ whole genome shotgun (WGS) entry which is preliminary data.</text>
</comment>
<dbReference type="Proteomes" id="UP000274843">
    <property type="component" value="Unassembled WGS sequence"/>
</dbReference>
<dbReference type="GO" id="GO:0005829">
    <property type="term" value="C:cytosol"/>
    <property type="evidence" value="ECO:0007669"/>
    <property type="project" value="TreeGrafter"/>
</dbReference>
<protein>
    <submittedName>
        <fullName evidence="1">Phosphoglycolate phosphatase</fullName>
    </submittedName>
</protein>
<dbReference type="PANTHER" id="PTHR43434:SF1">
    <property type="entry name" value="PHOSPHOGLYCOLATE PHOSPHATASE"/>
    <property type="match status" value="1"/>
</dbReference>
<accession>A0A3N2G5X3</accession>
<evidence type="ECO:0000313" key="1">
    <source>
        <dbReference type="EMBL" id="ROS32044.1"/>
    </source>
</evidence>
<dbReference type="AlphaFoldDB" id="A0A3N2G5X3"/>
<dbReference type="SUPFAM" id="SSF56784">
    <property type="entry name" value="HAD-like"/>
    <property type="match status" value="1"/>
</dbReference>
<dbReference type="Pfam" id="PF00702">
    <property type="entry name" value="Hydrolase"/>
    <property type="match status" value="1"/>
</dbReference>
<dbReference type="InterPro" id="IPR050155">
    <property type="entry name" value="HAD-like_hydrolase_sf"/>
</dbReference>
<organism evidence="1 2">
    <name type="scientific">Amycolatopsis thermoflava</name>
    <dbReference type="NCBI Taxonomy" id="84480"/>
    <lineage>
        <taxon>Bacteria</taxon>
        <taxon>Bacillati</taxon>
        <taxon>Actinomycetota</taxon>
        <taxon>Actinomycetes</taxon>
        <taxon>Pseudonocardiales</taxon>
        <taxon>Pseudonocardiaceae</taxon>
        <taxon>Amycolatopsis</taxon>
        <taxon>Amycolatopsis methanolica group</taxon>
    </lineage>
</organism>
<dbReference type="SFLD" id="SFLDG01129">
    <property type="entry name" value="C1.5:_HAD__Beta-PGM__Phosphata"/>
    <property type="match status" value="1"/>
</dbReference>
<dbReference type="InterPro" id="IPR036412">
    <property type="entry name" value="HAD-like_sf"/>
</dbReference>
<keyword evidence="2" id="KW-1185">Reference proteome</keyword>
<reference evidence="1 2" key="1">
    <citation type="submission" date="2018-11" db="EMBL/GenBank/DDBJ databases">
        <title>Sequencing the genomes of 1000 actinobacteria strains.</title>
        <authorList>
            <person name="Klenk H.-P."/>
        </authorList>
    </citation>
    <scope>NUCLEOTIDE SEQUENCE [LARGE SCALE GENOMIC DNA]</scope>
    <source>
        <strain evidence="1 2">DSM 44348</strain>
    </source>
</reference>
<dbReference type="InterPro" id="IPR023198">
    <property type="entry name" value="PGP-like_dom2"/>
</dbReference>
<dbReference type="GeneID" id="301849014"/>
<name>A0A3N2G5X3_9PSEU</name>